<evidence type="ECO:0000313" key="11">
    <source>
        <dbReference type="EMBL" id="ABJ87471.1"/>
    </source>
</evidence>
<evidence type="ECO:0000256" key="8">
    <source>
        <dbReference type="ARBA" id="ARBA00032341"/>
    </source>
</evidence>
<dbReference type="AlphaFoldDB" id="Q01S99"/>
<evidence type="ECO:0000256" key="6">
    <source>
        <dbReference type="ARBA" id="ARBA00031455"/>
    </source>
</evidence>
<dbReference type="STRING" id="234267.Acid_6549"/>
<evidence type="ECO:0000256" key="5">
    <source>
        <dbReference type="ARBA" id="ARBA00022695"/>
    </source>
</evidence>
<evidence type="ECO:0000256" key="3">
    <source>
        <dbReference type="ARBA" id="ARBA00019048"/>
    </source>
</evidence>
<feature type="domain" description="Nucleotidyl transferase" evidence="10">
    <location>
        <begin position="6"/>
        <end position="247"/>
    </location>
</feature>
<dbReference type="PANTHER" id="PTHR43197:SF1">
    <property type="entry name" value="UTP--GLUCOSE-1-PHOSPHATE URIDYLYLTRANSFERASE"/>
    <property type="match status" value="1"/>
</dbReference>
<dbReference type="SUPFAM" id="SSF53448">
    <property type="entry name" value="Nucleotide-diphospho-sugar transferases"/>
    <property type="match status" value="1"/>
</dbReference>
<dbReference type="GO" id="GO:0006011">
    <property type="term" value="P:UDP-alpha-D-glucose metabolic process"/>
    <property type="evidence" value="ECO:0007669"/>
    <property type="project" value="InterPro"/>
</dbReference>
<proteinExistence type="inferred from homology"/>
<dbReference type="EC" id="2.7.7.9" evidence="2"/>
<accession>Q01S99</accession>
<evidence type="ECO:0000256" key="4">
    <source>
        <dbReference type="ARBA" id="ARBA00022679"/>
    </source>
</evidence>
<comment type="catalytic activity">
    <reaction evidence="9">
        <text>alpha-D-glucose 1-phosphate + UTP + H(+) = UDP-alpha-D-glucose + diphosphate</text>
        <dbReference type="Rhea" id="RHEA:19889"/>
        <dbReference type="ChEBI" id="CHEBI:15378"/>
        <dbReference type="ChEBI" id="CHEBI:33019"/>
        <dbReference type="ChEBI" id="CHEBI:46398"/>
        <dbReference type="ChEBI" id="CHEBI:58601"/>
        <dbReference type="ChEBI" id="CHEBI:58885"/>
        <dbReference type="EC" id="2.7.7.9"/>
    </reaction>
</comment>
<gene>
    <name evidence="11" type="ordered locus">Acid_6549</name>
</gene>
<evidence type="ECO:0000256" key="7">
    <source>
        <dbReference type="ARBA" id="ARBA00031959"/>
    </source>
</evidence>
<evidence type="ECO:0000256" key="2">
    <source>
        <dbReference type="ARBA" id="ARBA00012415"/>
    </source>
</evidence>
<dbReference type="InterPro" id="IPR005835">
    <property type="entry name" value="NTP_transferase_dom"/>
</dbReference>
<reference evidence="11" key="1">
    <citation type="submission" date="2006-10" db="EMBL/GenBank/DDBJ databases">
        <title>Complete sequence of Solibacter usitatus Ellin6076.</title>
        <authorList>
            <consortium name="US DOE Joint Genome Institute"/>
            <person name="Copeland A."/>
            <person name="Lucas S."/>
            <person name="Lapidus A."/>
            <person name="Barry K."/>
            <person name="Detter J.C."/>
            <person name="Glavina del Rio T."/>
            <person name="Hammon N."/>
            <person name="Israni S."/>
            <person name="Dalin E."/>
            <person name="Tice H."/>
            <person name="Pitluck S."/>
            <person name="Thompson L.S."/>
            <person name="Brettin T."/>
            <person name="Bruce D."/>
            <person name="Han C."/>
            <person name="Tapia R."/>
            <person name="Gilna P."/>
            <person name="Schmutz J."/>
            <person name="Larimer F."/>
            <person name="Land M."/>
            <person name="Hauser L."/>
            <person name="Kyrpides N."/>
            <person name="Mikhailova N."/>
            <person name="Janssen P.H."/>
            <person name="Kuske C.R."/>
            <person name="Richardson P."/>
        </authorList>
    </citation>
    <scope>NUCLEOTIDE SEQUENCE</scope>
    <source>
        <strain evidence="11">Ellin6076</strain>
    </source>
</reference>
<comment type="similarity">
    <text evidence="1">Belongs to the UDPGP type 2 family.</text>
</comment>
<dbReference type="InParanoid" id="Q01S99"/>
<keyword evidence="5" id="KW-0548">Nucleotidyltransferase</keyword>
<evidence type="ECO:0000256" key="1">
    <source>
        <dbReference type="ARBA" id="ARBA00006890"/>
    </source>
</evidence>
<keyword evidence="4 11" id="KW-0808">Transferase</keyword>
<dbReference type="Pfam" id="PF00483">
    <property type="entry name" value="NTP_transferase"/>
    <property type="match status" value="1"/>
</dbReference>
<dbReference type="EMBL" id="CP000473">
    <property type="protein sequence ID" value="ABJ87471.1"/>
    <property type="molecule type" value="Genomic_DNA"/>
</dbReference>
<dbReference type="InterPro" id="IPR005771">
    <property type="entry name" value="GalU_uridylyltTrfase_bac/arc"/>
</dbReference>
<dbReference type="PANTHER" id="PTHR43197">
    <property type="entry name" value="UTP--GLUCOSE-1-PHOSPHATE URIDYLYLTRANSFERASE"/>
    <property type="match status" value="1"/>
</dbReference>
<sequence>MRIRKAVITAAGQSQRALPLQTLIDRDGQDKPVICILIEQALAAGVEEICVVVWPGDETRYAQAAGRHTASVRFIAQPAPTGYGQAILCAREFTGADPFLHMVGDHLYVTTGARLSAQRLVELAAAEECSVSGVQATRESLLPRFGTVAGRRISGRSDLYRVETVIEKPTPTEAEQRLMVPGIRAGYYLCFFGIHVLTPAVMELLAKGAPTLSAALAELARHEQYLALEDDGRRYDLGAPYGLLIAQLALALNGPDRTQVLSQMLELLADRELRAAAATGGARQ</sequence>
<dbReference type="OrthoDB" id="9803871at2"/>
<name>Q01S99_SOLUE</name>
<evidence type="ECO:0000256" key="9">
    <source>
        <dbReference type="ARBA" id="ARBA00048128"/>
    </source>
</evidence>
<dbReference type="InterPro" id="IPR029044">
    <property type="entry name" value="Nucleotide-diphossugar_trans"/>
</dbReference>
<dbReference type="KEGG" id="sus:Acid_6549"/>
<dbReference type="GO" id="GO:0003983">
    <property type="term" value="F:UTP:glucose-1-phosphate uridylyltransferase activity"/>
    <property type="evidence" value="ECO:0007669"/>
    <property type="project" value="UniProtKB-EC"/>
</dbReference>
<dbReference type="Gene3D" id="3.90.550.10">
    <property type="entry name" value="Spore Coat Polysaccharide Biosynthesis Protein SpsA, Chain A"/>
    <property type="match status" value="1"/>
</dbReference>
<dbReference type="eggNOG" id="COG1210">
    <property type="taxonomic scope" value="Bacteria"/>
</dbReference>
<dbReference type="HOGENOM" id="CLU_029499_1_0_0"/>
<organism evidence="11">
    <name type="scientific">Solibacter usitatus (strain Ellin6076)</name>
    <dbReference type="NCBI Taxonomy" id="234267"/>
    <lineage>
        <taxon>Bacteria</taxon>
        <taxon>Pseudomonadati</taxon>
        <taxon>Acidobacteriota</taxon>
        <taxon>Terriglobia</taxon>
        <taxon>Bryobacterales</taxon>
        <taxon>Solibacteraceae</taxon>
        <taxon>Candidatus Solibacter</taxon>
    </lineage>
</organism>
<protein>
    <recommendedName>
        <fullName evidence="3">UTP--glucose-1-phosphate uridylyltransferase</fullName>
        <ecNumber evidence="2">2.7.7.9</ecNumber>
    </recommendedName>
    <alternativeName>
        <fullName evidence="6">Alpha-D-glucosyl-1-phosphate uridylyltransferase</fullName>
    </alternativeName>
    <alternativeName>
        <fullName evidence="7">UDP-glucose pyrophosphorylase</fullName>
    </alternativeName>
    <alternativeName>
        <fullName evidence="8">Uridine diphosphoglucose pyrophosphorylase</fullName>
    </alternativeName>
</protein>
<evidence type="ECO:0000259" key="10">
    <source>
        <dbReference type="Pfam" id="PF00483"/>
    </source>
</evidence>